<gene>
    <name evidence="2" type="ORF">G7Z17_g9002</name>
</gene>
<dbReference type="Proteomes" id="UP000722485">
    <property type="component" value="Unassembled WGS sequence"/>
</dbReference>
<feature type="compositionally biased region" description="Acidic residues" evidence="1">
    <location>
        <begin position="210"/>
        <end position="221"/>
    </location>
</feature>
<feature type="compositionally biased region" description="Basic residues" evidence="1">
    <location>
        <begin position="15"/>
        <end position="25"/>
    </location>
</feature>
<evidence type="ECO:0000313" key="3">
    <source>
        <dbReference type="Proteomes" id="UP000722485"/>
    </source>
</evidence>
<feature type="compositionally biased region" description="Basic and acidic residues" evidence="1">
    <location>
        <begin position="231"/>
        <end position="251"/>
    </location>
</feature>
<organism evidence="2 3">
    <name type="scientific">Cylindrodendrum hubeiense</name>
    <dbReference type="NCBI Taxonomy" id="595255"/>
    <lineage>
        <taxon>Eukaryota</taxon>
        <taxon>Fungi</taxon>
        <taxon>Dikarya</taxon>
        <taxon>Ascomycota</taxon>
        <taxon>Pezizomycotina</taxon>
        <taxon>Sordariomycetes</taxon>
        <taxon>Hypocreomycetidae</taxon>
        <taxon>Hypocreales</taxon>
        <taxon>Nectriaceae</taxon>
        <taxon>Cylindrodendrum</taxon>
    </lineage>
</organism>
<accession>A0A9P5H2G2</accession>
<dbReference type="AlphaFoldDB" id="A0A9P5H2G2"/>
<comment type="caution">
    <text evidence="2">The sequence shown here is derived from an EMBL/GenBank/DDBJ whole genome shotgun (WGS) entry which is preliminary data.</text>
</comment>
<evidence type="ECO:0000313" key="2">
    <source>
        <dbReference type="EMBL" id="KAF7545685.1"/>
    </source>
</evidence>
<dbReference type="OrthoDB" id="5102280at2759"/>
<feature type="compositionally biased region" description="Acidic residues" evidence="1">
    <location>
        <begin position="54"/>
        <end position="63"/>
    </location>
</feature>
<name>A0A9P5H2G2_9HYPO</name>
<feature type="region of interest" description="Disordered" evidence="1">
    <location>
        <begin position="1"/>
        <end position="198"/>
    </location>
</feature>
<dbReference type="EMBL" id="JAANBB010000243">
    <property type="protein sequence ID" value="KAF7545685.1"/>
    <property type="molecule type" value="Genomic_DNA"/>
</dbReference>
<proteinExistence type="predicted"/>
<feature type="compositionally biased region" description="Acidic residues" evidence="1">
    <location>
        <begin position="144"/>
        <end position="178"/>
    </location>
</feature>
<feature type="region of interest" description="Disordered" evidence="1">
    <location>
        <begin position="210"/>
        <end position="251"/>
    </location>
</feature>
<protein>
    <submittedName>
        <fullName evidence="2">Uncharacterized protein</fullName>
    </submittedName>
</protein>
<feature type="compositionally biased region" description="Basic residues" evidence="1">
    <location>
        <begin position="110"/>
        <end position="120"/>
    </location>
</feature>
<sequence length="863" mass="96130">MPRRQTTGEKSLSKGSKKSLSKGSKKSLPEGNGISEPMPQGSLNTPAKDVYGMTDDDDDDDDVPASQMRMGPRARSGRRSSRRGLALPTPVSGQKENEDGQDDGTPTVRRSVRKASRAAKKSIASFSAEKDEDAELRLDYGREFDEEYEVEVEEEKEVDHGEEEYEEGWDQEDVDDLLEGATSCDPTEGFGDVEQWGGFVDIDDDAPVLSETEQETDDEDVSAASGGSGKRQRDPRREGGSDRGAKIPRVSTDKTAEQWIEYCNHANPVADGDLDMQRFQDRIGALVDRFCEWARSEEDGPVSLWMKRPQSERGTTRAFRSLLAHARQEELKRQILDHMPRKAQQVLGKKDLRPLDLLEMPKVPDDFLHRLVYFDVPIRVGQQNIEKAPSKLAQKREVKAVKPGVHIRPSMEAKIYIGSSISKLGGCSRTAKHELEANRPAGSRSRSLHYSFSGQVDVVPSFFVAGAWSNPNALEEYNDEAQDVTRSLPVFLEGLLMVYLGTYHVVNRPQSEGSVRLFSDASYDLVRRLRKDLQLPCLHPDSLNQAWPLMQGVHGGMVRATRCANVECGRRKVEEQEPGDEFKTTTKLVALNGPFSSRYCMGCWLFAMQNDGSMRSREGSTNGYFGRELGFNRDAINAGWFAKGNPRQCSNAACGASIPENANLYGFAKGIRCKRCHDFARHHRKEWDHSDQVGKGQDLEEPISCDLCHDTASTVYTWGQERLCPSCNATRCCFKDGNNTASGPGTTIPSCANAACQSKGSKTSTFVFYVQDIEMSIWRCLMCDWGYSVYGMEVPHCLDRTSEEAHAAGPILHHEFNSTRCVECGLYATFSEWNYIENGGYKPSVQAEKSGCLVGTQGQRESH</sequence>
<evidence type="ECO:0000256" key="1">
    <source>
        <dbReference type="SAM" id="MobiDB-lite"/>
    </source>
</evidence>
<reference evidence="2" key="1">
    <citation type="submission" date="2020-03" db="EMBL/GenBank/DDBJ databases">
        <title>Draft Genome Sequence of Cylindrodendrum hubeiense.</title>
        <authorList>
            <person name="Buettner E."/>
            <person name="Kellner H."/>
        </authorList>
    </citation>
    <scope>NUCLEOTIDE SEQUENCE</scope>
    <source>
        <strain evidence="2">IHI 201604</strain>
    </source>
</reference>
<keyword evidence="3" id="KW-1185">Reference proteome</keyword>